<protein>
    <submittedName>
        <fullName evidence="1">Uncharacterized protein</fullName>
    </submittedName>
</protein>
<dbReference type="AlphaFoldDB" id="E3I1I0"/>
<accession>E3I1I0</accession>
<gene>
    <name evidence="1" type="ordered locus">Rvan_2043</name>
</gene>
<proteinExistence type="predicted"/>
<dbReference type="Proteomes" id="UP000001399">
    <property type="component" value="Chromosome"/>
</dbReference>
<name>E3I1I0_RHOVT</name>
<sequence>MQNTPTPPVSIADVDATRALLRHRIAPHFMGHPEERVLALADKLLAEWATSLPQSSAEKIRERRYLVTWLRQRHYREGSIREAVRRMIADACRMRYHPAHPPATEPRATLHRMMFISGGEFPSDRTLRDDLKGSGQS</sequence>
<keyword evidence="2" id="KW-1185">Reference proteome</keyword>
<dbReference type="RefSeq" id="WP_013419657.1">
    <property type="nucleotide sequence ID" value="NC_014664.1"/>
</dbReference>
<reference evidence="2" key="1">
    <citation type="journal article" date="2011" name="J. Bacteriol.">
        <title>Genome sequences of eight morphologically diverse alphaproteobacteria.</title>
        <authorList>
            <consortium name="US DOE Joint Genome Institute"/>
            <person name="Brown P.J."/>
            <person name="Kysela D.T."/>
            <person name="Buechlein A."/>
            <person name="Hemmerich C."/>
            <person name="Brun Y.V."/>
        </authorList>
    </citation>
    <scope>NUCLEOTIDE SEQUENCE [LARGE SCALE GENOMIC DNA]</scope>
    <source>
        <strain evidence="2">ATCC 17100 / ATH 3.1.1 / DSM 162 / LMG 4299</strain>
    </source>
</reference>
<dbReference type="STRING" id="648757.Rvan_2043"/>
<dbReference type="EMBL" id="CP002292">
    <property type="protein sequence ID" value="ADP71271.1"/>
    <property type="molecule type" value="Genomic_DNA"/>
</dbReference>
<dbReference type="HOGENOM" id="CLU_1863650_0_0_5"/>
<evidence type="ECO:0000313" key="1">
    <source>
        <dbReference type="EMBL" id="ADP71271.1"/>
    </source>
</evidence>
<dbReference type="KEGG" id="rva:Rvan_2043"/>
<organism evidence="1 2">
    <name type="scientific">Rhodomicrobium vannielii (strain ATCC 17100 / DSM 162 / LMG 4299 / NCIMB 10020 / ATH 3.1.1)</name>
    <dbReference type="NCBI Taxonomy" id="648757"/>
    <lineage>
        <taxon>Bacteria</taxon>
        <taxon>Pseudomonadati</taxon>
        <taxon>Pseudomonadota</taxon>
        <taxon>Alphaproteobacteria</taxon>
        <taxon>Hyphomicrobiales</taxon>
        <taxon>Hyphomicrobiaceae</taxon>
        <taxon>Rhodomicrobium</taxon>
    </lineage>
</organism>
<evidence type="ECO:0000313" key="2">
    <source>
        <dbReference type="Proteomes" id="UP000001399"/>
    </source>
</evidence>